<dbReference type="SUPFAM" id="SSF52266">
    <property type="entry name" value="SGNH hydrolase"/>
    <property type="match status" value="1"/>
</dbReference>
<dbReference type="AlphaFoldDB" id="A0A1P8WRI5"/>
<evidence type="ECO:0000313" key="2">
    <source>
        <dbReference type="Proteomes" id="UP000187735"/>
    </source>
</evidence>
<protein>
    <recommendedName>
        <fullName evidence="3">SGNH hydrolase-type esterase domain-containing protein</fullName>
    </recommendedName>
</protein>
<dbReference type="Gene3D" id="3.40.50.1110">
    <property type="entry name" value="SGNH hydrolase"/>
    <property type="match status" value="1"/>
</dbReference>
<reference evidence="1 2" key="1">
    <citation type="journal article" date="2016" name="Front. Microbiol.">
        <title>Fuerstia marisgermanicae gen. nov., sp. nov., an Unusual Member of the Phylum Planctomycetes from the German Wadden Sea.</title>
        <authorList>
            <person name="Kohn T."/>
            <person name="Heuer A."/>
            <person name="Jogler M."/>
            <person name="Vollmers J."/>
            <person name="Boedeker C."/>
            <person name="Bunk B."/>
            <person name="Rast P."/>
            <person name="Borchert D."/>
            <person name="Glockner I."/>
            <person name="Freese H.M."/>
            <person name="Klenk H.P."/>
            <person name="Overmann J."/>
            <person name="Kaster A.K."/>
            <person name="Rohde M."/>
            <person name="Wiegand S."/>
            <person name="Jogler C."/>
        </authorList>
    </citation>
    <scope>NUCLEOTIDE SEQUENCE [LARGE SCALE GENOMIC DNA]</scope>
    <source>
        <strain evidence="1 2">NH11</strain>
    </source>
</reference>
<dbReference type="CDD" id="cd00229">
    <property type="entry name" value="SGNH_hydrolase"/>
    <property type="match status" value="1"/>
</dbReference>
<accession>A0A1P8WRI5</accession>
<proteinExistence type="predicted"/>
<dbReference type="STRING" id="1891926.Fuma_06343"/>
<sequence length="395" mass="42907">MLRASFRTIKQLITAVGLLLLIVLLAEVVLQFRSPPPTPTIASQVSGPLRDLLAPSAVVHHEMKRLSRYQSPGDIAFQTNSFGLRGDEPIQPKPEGVLRIVLLGDETILGADMQPENTIPNRLQNLLAKETGQQVEVLNAGVPGYSPLLSLLQFRQELNQLAAEVVILHFDMSDVADDAIYRRWLKESEGRQICLNPMLAPSPSSSNAALSRLQQSALLRLLQGKAGLTVDATSGPVVSLQQQYEWTTAGQADLRLQVRHALDPLQRLAAYAAQQPFLLLVSTSPVPWQVTGADEFPTIASALSTASAWPVDGDLPQRIVSAVCEQSAVPYCDATAAFRSFSQPEKLFESDSTSLSAYGNALYAREIASMLLQTPKFASLFSSSNQISAQPAVRQ</sequence>
<organism evidence="1 2">
    <name type="scientific">Fuerstiella marisgermanici</name>
    <dbReference type="NCBI Taxonomy" id="1891926"/>
    <lineage>
        <taxon>Bacteria</taxon>
        <taxon>Pseudomonadati</taxon>
        <taxon>Planctomycetota</taxon>
        <taxon>Planctomycetia</taxon>
        <taxon>Planctomycetales</taxon>
        <taxon>Planctomycetaceae</taxon>
        <taxon>Fuerstiella</taxon>
    </lineage>
</organism>
<keyword evidence="2" id="KW-1185">Reference proteome</keyword>
<dbReference type="InterPro" id="IPR036514">
    <property type="entry name" value="SGNH_hydro_sf"/>
</dbReference>
<evidence type="ECO:0008006" key="3">
    <source>
        <dbReference type="Google" id="ProtNLM"/>
    </source>
</evidence>
<evidence type="ECO:0000313" key="1">
    <source>
        <dbReference type="EMBL" id="APZ96670.1"/>
    </source>
</evidence>
<dbReference type="GO" id="GO:0016788">
    <property type="term" value="F:hydrolase activity, acting on ester bonds"/>
    <property type="evidence" value="ECO:0007669"/>
    <property type="project" value="UniProtKB-ARBA"/>
</dbReference>
<dbReference type="Proteomes" id="UP000187735">
    <property type="component" value="Chromosome"/>
</dbReference>
<dbReference type="KEGG" id="fmr:Fuma_06343"/>
<dbReference type="RefSeq" id="WP_145944488.1">
    <property type="nucleotide sequence ID" value="NZ_CP017641.1"/>
</dbReference>
<dbReference type="OrthoDB" id="208619at2"/>
<name>A0A1P8WRI5_9PLAN</name>
<dbReference type="EMBL" id="CP017641">
    <property type="protein sequence ID" value="APZ96670.1"/>
    <property type="molecule type" value="Genomic_DNA"/>
</dbReference>
<gene>
    <name evidence="1" type="ORF">Fuma_06343</name>
</gene>